<organism evidence="2 3">
    <name type="scientific">Mucilaginibacter agri</name>
    <dbReference type="NCBI Taxonomy" id="2695265"/>
    <lineage>
        <taxon>Bacteria</taxon>
        <taxon>Pseudomonadati</taxon>
        <taxon>Bacteroidota</taxon>
        <taxon>Sphingobacteriia</taxon>
        <taxon>Sphingobacteriales</taxon>
        <taxon>Sphingobacteriaceae</taxon>
        <taxon>Mucilaginibacter</taxon>
    </lineage>
</organism>
<accession>A0A965ZJH1</accession>
<evidence type="ECO:0000313" key="2">
    <source>
        <dbReference type="EMBL" id="NCD72270.1"/>
    </source>
</evidence>
<keyword evidence="3" id="KW-1185">Reference proteome</keyword>
<feature type="chain" id="PRO_5036892968" evidence="1">
    <location>
        <begin position="24"/>
        <end position="100"/>
    </location>
</feature>
<protein>
    <submittedName>
        <fullName evidence="2">BcpO-related WXXGXW repeat protein</fullName>
    </submittedName>
</protein>
<feature type="signal peptide" evidence="1">
    <location>
        <begin position="1"/>
        <end position="23"/>
    </location>
</feature>
<dbReference type="Proteomes" id="UP000638732">
    <property type="component" value="Unassembled WGS sequence"/>
</dbReference>
<evidence type="ECO:0000313" key="3">
    <source>
        <dbReference type="Proteomes" id="UP000638732"/>
    </source>
</evidence>
<dbReference type="EMBL" id="WWEO01000045">
    <property type="protein sequence ID" value="NCD72270.1"/>
    <property type="molecule type" value="Genomic_DNA"/>
</dbReference>
<evidence type="ECO:0000256" key="1">
    <source>
        <dbReference type="SAM" id="SignalP"/>
    </source>
</evidence>
<reference evidence="2" key="2">
    <citation type="submission" date="2020-10" db="EMBL/GenBank/DDBJ databases">
        <title>Mucilaginibacter sp. nov., isolated from soil.</title>
        <authorList>
            <person name="Jeon C.O."/>
        </authorList>
    </citation>
    <scope>NUCLEOTIDE SEQUENCE</scope>
    <source>
        <strain evidence="2">R11</strain>
    </source>
</reference>
<keyword evidence="1" id="KW-0732">Signal</keyword>
<gene>
    <name evidence="2" type="ORF">GSY63_23100</name>
</gene>
<dbReference type="Pfam" id="PF12779">
    <property type="entry name" value="WXXGXW"/>
    <property type="match status" value="2"/>
</dbReference>
<name>A0A965ZJH1_9SPHI</name>
<dbReference type="RefSeq" id="WP_166588221.1">
    <property type="nucleotide sequence ID" value="NZ_WWEO01000045.1"/>
</dbReference>
<reference evidence="2" key="1">
    <citation type="submission" date="2020-01" db="EMBL/GenBank/DDBJ databases">
        <authorList>
            <person name="Seo Y.L."/>
        </authorList>
    </citation>
    <scope>NUCLEOTIDE SEQUENCE</scope>
    <source>
        <strain evidence="2">R11</strain>
    </source>
</reference>
<sequence length="100" mass="11212">MKNIAKTLIIAGAMSLAASASHAQVVVRVRPVHTETVVVTRPARPTPAHVWVKEEWGPRGNAYVWHGGYWAAPPRRGAVYVAGHWRNTRHGYVWIPGQWR</sequence>
<comment type="caution">
    <text evidence="2">The sequence shown here is derived from an EMBL/GenBank/DDBJ whole genome shotgun (WGS) entry which is preliminary data.</text>
</comment>
<proteinExistence type="predicted"/>
<dbReference type="InterPro" id="IPR024447">
    <property type="entry name" value="YXWGXW_rpt"/>
</dbReference>
<dbReference type="AlphaFoldDB" id="A0A965ZJH1"/>